<reference evidence="20 21" key="1">
    <citation type="submission" date="2018-11" db="EMBL/GenBank/DDBJ databases">
        <authorList>
            <person name="Kleinhagauer T."/>
            <person name="Glaeser S.P."/>
            <person name="Spergser J."/>
            <person name="Ruckert C."/>
            <person name="Kaempfer P."/>
            <person name="Busse H.-J."/>
        </authorList>
    </citation>
    <scope>NUCLEOTIDE SEQUENCE [LARGE SCALE GENOMIC DNA]</scope>
    <source>
        <strain evidence="20 21">200CH</strain>
    </source>
</reference>
<comment type="subcellular location">
    <subcellularLocation>
        <location evidence="1 18">Cytoplasm</location>
    </subcellularLocation>
</comment>
<evidence type="ECO:0000256" key="13">
    <source>
        <dbReference type="ARBA" id="ARBA00023204"/>
    </source>
</evidence>
<protein>
    <recommendedName>
        <fullName evidence="16 18">UvrABC system protein A</fullName>
        <shortName evidence="18">UvrA protein</shortName>
    </recommendedName>
    <alternativeName>
        <fullName evidence="17 18">Excinuclease ABC subunit A</fullName>
    </alternativeName>
</protein>
<dbReference type="InterPro" id="IPR041102">
    <property type="entry name" value="UvrA_inter"/>
</dbReference>
<evidence type="ECO:0000256" key="17">
    <source>
        <dbReference type="ARBA" id="ARBA00042156"/>
    </source>
</evidence>
<keyword evidence="2 18" id="KW-0963">Cytoplasm</keyword>
<keyword evidence="8 18" id="KW-0863">Zinc-finger</keyword>
<name>A0A3G6JBE8_9CORY</name>
<evidence type="ECO:0000256" key="2">
    <source>
        <dbReference type="ARBA" id="ARBA00022490"/>
    </source>
</evidence>
<evidence type="ECO:0000256" key="4">
    <source>
        <dbReference type="ARBA" id="ARBA00022737"/>
    </source>
</evidence>
<comment type="function">
    <text evidence="18">The UvrABC repair system catalyzes the recognition and processing of DNA lesions. UvrA is an ATPase and a DNA-binding protein. A damage recognition complex composed of 2 UvrA and 2 UvrB subunits scans DNA for abnormalities. When the presence of a lesion has been verified by UvrB, the UvrA molecules dissociate.</text>
</comment>
<keyword evidence="12 18" id="KW-0238">DNA-binding</keyword>
<evidence type="ECO:0000256" key="8">
    <source>
        <dbReference type="ARBA" id="ARBA00022771"/>
    </source>
</evidence>
<evidence type="ECO:0000256" key="12">
    <source>
        <dbReference type="ARBA" id="ARBA00023125"/>
    </source>
</evidence>
<keyword evidence="4 18" id="KW-0677">Repeat</keyword>
<dbReference type="GO" id="GO:0009432">
    <property type="term" value="P:SOS response"/>
    <property type="evidence" value="ECO:0007669"/>
    <property type="project" value="UniProtKB-UniRule"/>
</dbReference>
<comment type="caution">
    <text evidence="18">Lacks conserved residue(s) required for the propagation of feature annotation.</text>
</comment>
<keyword evidence="7 18" id="KW-0228">DNA excision</keyword>
<evidence type="ECO:0000256" key="5">
    <source>
        <dbReference type="ARBA" id="ARBA00022741"/>
    </source>
</evidence>
<evidence type="ECO:0000256" key="18">
    <source>
        <dbReference type="HAMAP-Rule" id="MF_00205"/>
    </source>
</evidence>
<dbReference type="GO" id="GO:0005524">
    <property type="term" value="F:ATP binding"/>
    <property type="evidence" value="ECO:0007669"/>
    <property type="project" value="UniProtKB-UniRule"/>
</dbReference>
<dbReference type="KEGG" id="ccho:CCHOA_05245"/>
<evidence type="ECO:0000256" key="14">
    <source>
        <dbReference type="ARBA" id="ARBA00023236"/>
    </source>
</evidence>
<dbReference type="GO" id="GO:0009381">
    <property type="term" value="F:excinuclease ABC activity"/>
    <property type="evidence" value="ECO:0007669"/>
    <property type="project" value="UniProtKB-UniRule"/>
</dbReference>
<feature type="domain" description="ABC transporter" evidence="19">
    <location>
        <begin position="614"/>
        <end position="946"/>
    </location>
</feature>
<dbReference type="Pfam" id="PF17760">
    <property type="entry name" value="UvrA_inter"/>
    <property type="match status" value="1"/>
</dbReference>
<keyword evidence="14 18" id="KW-0742">SOS response</keyword>
<feature type="zinc finger region" description="C4-type" evidence="18">
    <location>
        <begin position="749"/>
        <end position="775"/>
    </location>
</feature>
<dbReference type="Proteomes" id="UP000269019">
    <property type="component" value="Chromosome"/>
</dbReference>
<dbReference type="Gene3D" id="1.10.8.280">
    <property type="entry name" value="ABC transporter ATPase domain-like"/>
    <property type="match status" value="1"/>
</dbReference>
<keyword evidence="6 18" id="KW-0227">DNA damage</keyword>
<dbReference type="InterPro" id="IPR041552">
    <property type="entry name" value="UvrA_DNA-bd"/>
</dbReference>
<dbReference type="GO" id="GO:0005737">
    <property type="term" value="C:cytoplasm"/>
    <property type="evidence" value="ECO:0007669"/>
    <property type="project" value="UniProtKB-SubCell"/>
</dbReference>
<dbReference type="Pfam" id="PF17755">
    <property type="entry name" value="UvrA_DNA-bind"/>
    <property type="match status" value="1"/>
</dbReference>
<dbReference type="NCBIfam" id="NF001503">
    <property type="entry name" value="PRK00349.1"/>
    <property type="match status" value="1"/>
</dbReference>
<dbReference type="GO" id="GO:0003677">
    <property type="term" value="F:DNA binding"/>
    <property type="evidence" value="ECO:0007669"/>
    <property type="project" value="UniProtKB-UniRule"/>
</dbReference>
<dbReference type="RefSeq" id="WP_123927572.1">
    <property type="nucleotide sequence ID" value="NZ_CP033896.1"/>
</dbReference>
<organism evidence="20 21">
    <name type="scientific">Corynebacterium choanae</name>
    <dbReference type="NCBI Taxonomy" id="1862358"/>
    <lineage>
        <taxon>Bacteria</taxon>
        <taxon>Bacillati</taxon>
        <taxon>Actinomycetota</taxon>
        <taxon>Actinomycetes</taxon>
        <taxon>Mycobacteriales</taxon>
        <taxon>Corynebacteriaceae</taxon>
        <taxon>Corynebacterium</taxon>
    </lineage>
</organism>
<dbReference type="GO" id="GO:0009380">
    <property type="term" value="C:excinuclease repair complex"/>
    <property type="evidence" value="ECO:0007669"/>
    <property type="project" value="InterPro"/>
</dbReference>
<dbReference type="PROSITE" id="PS00211">
    <property type="entry name" value="ABC_TRANSPORTER_1"/>
    <property type="match status" value="2"/>
</dbReference>
<evidence type="ECO:0000256" key="6">
    <source>
        <dbReference type="ARBA" id="ARBA00022763"/>
    </source>
</evidence>
<keyword evidence="5 18" id="KW-0547">Nucleotide-binding</keyword>
<keyword evidence="11 18" id="KW-0267">Excision nuclease</keyword>
<gene>
    <name evidence="18 20" type="primary">uvrA</name>
    <name evidence="20" type="ORF">CCHOA_05245</name>
</gene>
<evidence type="ECO:0000256" key="1">
    <source>
        <dbReference type="ARBA" id="ARBA00004496"/>
    </source>
</evidence>
<dbReference type="FunFam" id="1.20.1580.10:FF:000002">
    <property type="entry name" value="UvrABC system protein A"/>
    <property type="match status" value="1"/>
</dbReference>
<evidence type="ECO:0000256" key="9">
    <source>
        <dbReference type="ARBA" id="ARBA00022833"/>
    </source>
</evidence>
<evidence type="ECO:0000256" key="16">
    <source>
        <dbReference type="ARBA" id="ARBA00039316"/>
    </source>
</evidence>
<dbReference type="InterPro" id="IPR004602">
    <property type="entry name" value="UvrA"/>
</dbReference>
<keyword evidence="10 18" id="KW-0067">ATP-binding</keyword>
<keyword evidence="21" id="KW-1185">Reference proteome</keyword>
<dbReference type="FunFam" id="1.20.1580.10:FF:000001">
    <property type="entry name" value="UvrABC system protein A"/>
    <property type="match status" value="1"/>
</dbReference>
<proteinExistence type="inferred from homology"/>
<dbReference type="PANTHER" id="PTHR43152:SF3">
    <property type="entry name" value="UVRABC SYSTEM PROTEIN A"/>
    <property type="match status" value="1"/>
</dbReference>
<dbReference type="PANTHER" id="PTHR43152">
    <property type="entry name" value="UVRABC SYSTEM PROTEIN A"/>
    <property type="match status" value="1"/>
</dbReference>
<dbReference type="Gene3D" id="3.40.50.300">
    <property type="entry name" value="P-loop containing nucleotide triphosphate hydrolases"/>
    <property type="match status" value="3"/>
</dbReference>
<feature type="binding site" evidence="18">
    <location>
        <begin position="32"/>
        <end position="39"/>
    </location>
    <ligand>
        <name>ATP</name>
        <dbReference type="ChEBI" id="CHEBI:30616"/>
    </ligand>
</feature>
<dbReference type="GO" id="GO:0008270">
    <property type="term" value="F:zinc ion binding"/>
    <property type="evidence" value="ECO:0007669"/>
    <property type="project" value="UniProtKB-UniRule"/>
</dbReference>
<dbReference type="CDD" id="cd03271">
    <property type="entry name" value="ABC_UvrA_II"/>
    <property type="match status" value="1"/>
</dbReference>
<evidence type="ECO:0000259" key="19">
    <source>
        <dbReference type="PROSITE" id="PS50893"/>
    </source>
</evidence>
<dbReference type="SUPFAM" id="SSF52540">
    <property type="entry name" value="P-loop containing nucleoside triphosphate hydrolases"/>
    <property type="match status" value="2"/>
</dbReference>
<dbReference type="GO" id="GO:0016887">
    <property type="term" value="F:ATP hydrolysis activity"/>
    <property type="evidence" value="ECO:0007669"/>
    <property type="project" value="InterPro"/>
</dbReference>
<dbReference type="EMBL" id="CP033896">
    <property type="protein sequence ID" value="AZA13454.1"/>
    <property type="molecule type" value="Genomic_DNA"/>
</dbReference>
<evidence type="ECO:0000313" key="21">
    <source>
        <dbReference type="Proteomes" id="UP000269019"/>
    </source>
</evidence>
<dbReference type="PROSITE" id="PS50893">
    <property type="entry name" value="ABC_TRANSPORTER_2"/>
    <property type="match status" value="1"/>
</dbReference>
<dbReference type="HAMAP" id="MF_00205">
    <property type="entry name" value="UvrA"/>
    <property type="match status" value="1"/>
</dbReference>
<dbReference type="AlphaFoldDB" id="A0A3G6JBE8"/>
<dbReference type="Gene3D" id="1.20.1580.10">
    <property type="entry name" value="ABC transporter ATPase like domain"/>
    <property type="match status" value="3"/>
</dbReference>
<keyword evidence="3 18" id="KW-0479">Metal-binding</keyword>
<evidence type="ECO:0000256" key="10">
    <source>
        <dbReference type="ARBA" id="ARBA00022840"/>
    </source>
</evidence>
<evidence type="ECO:0000313" key="20">
    <source>
        <dbReference type="EMBL" id="AZA13454.1"/>
    </source>
</evidence>
<evidence type="ECO:0000256" key="7">
    <source>
        <dbReference type="ARBA" id="ARBA00022769"/>
    </source>
</evidence>
<evidence type="ECO:0000256" key="15">
    <source>
        <dbReference type="ARBA" id="ARBA00038000"/>
    </source>
</evidence>
<keyword evidence="9 18" id="KW-0862">Zinc</keyword>
<comment type="subunit">
    <text evidence="18">Forms a heterotetramer with UvrB during the search for lesions.</text>
</comment>
<dbReference type="GO" id="GO:0006289">
    <property type="term" value="P:nucleotide-excision repair"/>
    <property type="evidence" value="ECO:0007669"/>
    <property type="project" value="UniProtKB-UniRule"/>
</dbReference>
<dbReference type="InterPro" id="IPR017871">
    <property type="entry name" value="ABC_transporter-like_CS"/>
</dbReference>
<dbReference type="CDD" id="cd03270">
    <property type="entry name" value="ABC_UvrA_I"/>
    <property type="match status" value="1"/>
</dbReference>
<keyword evidence="13 18" id="KW-0234">DNA repair</keyword>
<feature type="binding site" evidence="18">
    <location>
        <begin position="650"/>
        <end position="657"/>
    </location>
    <ligand>
        <name>ATP</name>
        <dbReference type="ChEBI" id="CHEBI:30616"/>
    </ligand>
</feature>
<dbReference type="InterPro" id="IPR027417">
    <property type="entry name" value="P-loop_NTPase"/>
</dbReference>
<evidence type="ECO:0000256" key="11">
    <source>
        <dbReference type="ARBA" id="ARBA00022881"/>
    </source>
</evidence>
<dbReference type="OrthoDB" id="9809851at2"/>
<comment type="similarity">
    <text evidence="15 18">Belongs to the ABC transporter superfamily. UvrA family.</text>
</comment>
<accession>A0A3G6JBE8</accession>
<dbReference type="InterPro" id="IPR003439">
    <property type="entry name" value="ABC_transporter-like_ATP-bd"/>
</dbReference>
<evidence type="ECO:0000256" key="3">
    <source>
        <dbReference type="ARBA" id="ARBA00022723"/>
    </source>
</evidence>
<sequence length="953" mass="103676">MADRLIVRGAREHNLKGVDIDLPREKMVVFTGLSGSGKSSLAFDTIFAEGQRRYVESLSSYARQFLGQMDKPDVDFIEGLSPAVSIDQKSTNRNPRSTVGTITEVYDYLRLLYARAGTAHCPECDATIERQTPQQIVDQILALAEGTRFQVLAPVVRTRKGEFVELFSSLAAQGYVRAIVDGEQIQLTDPPVLEKQVKHDIDVVIDRLKVKPSAQGRLTDSVETALQLADGVVVIDFVDLAADDPQRQRRFSEKMSCPNGHPLAIDELEPRSFSFNSPYGACPACDGLGTKLEVDVDLVVPDPAAPLLSAIAPWNTGFNQTYFQNLLKGLAAAMEFSPETPFEKLTKPQRKAVLHGSRHKVAVSFKNRYGRMRHYNAAFEGVIGYITRKLENSDSPTTKDRMLSYMAEVPCPTCQGARLKPEILAVRLASHQHGEKSIAEVTDLAVADAAEFLQDLKLGERERMIAGAVLKEVDARLQFLIDVGLTYLSLNRSAGTLSGGEAQRIRLATQIGSGLAGVLYVLDEPSIGLHQRDNTRLIATLEHLRDIGNTLIVVEHDEETIRSADWLVDIGPKAGEYGGEVVYQGPPSGITDCAASITGAYLSGKKQLAVPAARRVVDPDRQLRILGARENNLREVDVNIPLGVLCCVTGVSGSGKSTLINQILAKVLANNLNGARQVPGKVTRVEGLEHLDKLVQVDQSPIGRTPRSNPATYTGVFDKIRTLFAETTEAKVRGYKPGRFSFNVKGGRCEACRGDGTLKIEMNFLPDVYVPCEVCGGARYNRETLEIHYKGKTIAEVLDMPISEAAEFFAPITAIARYLNTLVEVGLGYVRLGQSATTLSGGEAQRVKLAAELQKRSNGRTIYILDEPTTGLHFEDIAKLMKVIQGLVDKGNSVLVIEHNLDVIKASDWIVDMGPEGGAGGGTVVATGTPEQVAAVEGSHTGMYLRPLLPSLA</sequence>
<dbReference type="Gene3D" id="3.30.190.20">
    <property type="match status" value="1"/>
</dbReference>
<dbReference type="NCBIfam" id="TIGR00630">
    <property type="entry name" value="uvra"/>
    <property type="match status" value="1"/>
</dbReference>